<feature type="region of interest" description="Disordered" evidence="4">
    <location>
        <begin position="127"/>
        <end position="147"/>
    </location>
</feature>
<comment type="similarity">
    <text evidence="2">Belongs to the UTP25 family.</text>
</comment>
<feature type="compositionally biased region" description="Basic and acidic residues" evidence="4">
    <location>
        <begin position="182"/>
        <end position="198"/>
    </location>
</feature>
<protein>
    <recommendedName>
        <fullName evidence="8">U3 small nucleolar RNA-associated protein 25</fullName>
    </recommendedName>
</protein>
<dbReference type="GO" id="GO:0032040">
    <property type="term" value="C:small-subunit processome"/>
    <property type="evidence" value="ECO:0007669"/>
    <property type="project" value="TreeGrafter"/>
</dbReference>
<dbReference type="Pfam" id="PF06862">
    <property type="entry name" value="Utp25_C"/>
    <property type="match status" value="1"/>
</dbReference>
<dbReference type="PANTHER" id="PTHR12933:SF0">
    <property type="entry name" value="U3 SMALL NUCLEOLAR RNA-ASSOCIATED PROTEIN 25 HOMOLOG"/>
    <property type="match status" value="1"/>
</dbReference>
<evidence type="ECO:0000256" key="3">
    <source>
        <dbReference type="ARBA" id="ARBA00023242"/>
    </source>
</evidence>
<dbReference type="InterPro" id="IPR053939">
    <property type="entry name" value="UTP25_C"/>
</dbReference>
<evidence type="ECO:0000256" key="1">
    <source>
        <dbReference type="ARBA" id="ARBA00004604"/>
    </source>
</evidence>
<dbReference type="GO" id="GO:0019843">
    <property type="term" value="F:rRNA binding"/>
    <property type="evidence" value="ECO:0007669"/>
    <property type="project" value="TreeGrafter"/>
</dbReference>
<dbReference type="GO" id="GO:0034511">
    <property type="term" value="F:U3 snoRNA binding"/>
    <property type="evidence" value="ECO:0007669"/>
    <property type="project" value="InterPro"/>
</dbReference>
<accession>A0A6V7Q2G2</accession>
<evidence type="ECO:0000259" key="6">
    <source>
        <dbReference type="Pfam" id="PF22916"/>
    </source>
</evidence>
<comment type="subcellular location">
    <subcellularLocation>
        <location evidence="1">Nucleus</location>
        <location evidence="1">Nucleolus</location>
    </subcellularLocation>
</comment>
<evidence type="ECO:0008006" key="8">
    <source>
        <dbReference type="Google" id="ProtNLM"/>
    </source>
</evidence>
<dbReference type="InterPro" id="IPR053940">
    <property type="entry name" value="UTP25_NTPase-like"/>
</dbReference>
<dbReference type="PANTHER" id="PTHR12933">
    <property type="entry name" value="ORF PROTEIN-RELATED"/>
    <property type="match status" value="1"/>
</dbReference>
<organism evidence="7">
    <name type="scientific">Ananas comosus var. bracteatus</name>
    <name type="common">red pineapple</name>
    <dbReference type="NCBI Taxonomy" id="296719"/>
    <lineage>
        <taxon>Eukaryota</taxon>
        <taxon>Viridiplantae</taxon>
        <taxon>Streptophyta</taxon>
        <taxon>Embryophyta</taxon>
        <taxon>Tracheophyta</taxon>
        <taxon>Spermatophyta</taxon>
        <taxon>Magnoliopsida</taxon>
        <taxon>Liliopsida</taxon>
        <taxon>Poales</taxon>
        <taxon>Bromeliaceae</taxon>
        <taxon>Bromelioideae</taxon>
        <taxon>Ananas</taxon>
    </lineage>
</organism>
<evidence type="ECO:0000256" key="2">
    <source>
        <dbReference type="ARBA" id="ARBA00009223"/>
    </source>
</evidence>
<feature type="domain" description="UTP25 C-terminal" evidence="5">
    <location>
        <begin position="662"/>
        <end position="838"/>
    </location>
</feature>
<dbReference type="AlphaFoldDB" id="A0A6V7Q2G2"/>
<evidence type="ECO:0000313" key="7">
    <source>
        <dbReference type="EMBL" id="CAD1837200.1"/>
    </source>
</evidence>
<dbReference type="EMBL" id="LR862131">
    <property type="protein sequence ID" value="CAD1837200.1"/>
    <property type="molecule type" value="Genomic_DNA"/>
</dbReference>
<dbReference type="Pfam" id="PF22916">
    <property type="entry name" value="UTP25_NTPase-like"/>
    <property type="match status" value="1"/>
</dbReference>
<feature type="region of interest" description="Disordered" evidence="4">
    <location>
        <begin position="182"/>
        <end position="276"/>
    </location>
</feature>
<feature type="compositionally biased region" description="Acidic residues" evidence="4">
    <location>
        <begin position="244"/>
        <end position="262"/>
    </location>
</feature>
<proteinExistence type="inferred from homology"/>
<reference evidence="7" key="1">
    <citation type="submission" date="2020-07" db="EMBL/GenBank/DDBJ databases">
        <authorList>
            <person name="Lin J."/>
        </authorList>
    </citation>
    <scope>NUCLEOTIDE SEQUENCE</scope>
</reference>
<dbReference type="InterPro" id="IPR010678">
    <property type="entry name" value="UTP25"/>
</dbReference>
<evidence type="ECO:0000256" key="4">
    <source>
        <dbReference type="SAM" id="MobiDB-lite"/>
    </source>
</evidence>
<gene>
    <name evidence="7" type="ORF">CB5_LOCUS20411</name>
</gene>
<name>A0A6V7Q2G2_ANACO</name>
<keyword evidence="3" id="KW-0539">Nucleus</keyword>
<evidence type="ECO:0000259" key="5">
    <source>
        <dbReference type="Pfam" id="PF06862"/>
    </source>
</evidence>
<dbReference type="GO" id="GO:0000462">
    <property type="term" value="P:maturation of SSU-rRNA from tricistronic rRNA transcript (SSU-rRNA, 5.8S rRNA, LSU-rRNA)"/>
    <property type="evidence" value="ECO:0007669"/>
    <property type="project" value="TreeGrafter"/>
</dbReference>
<sequence length="839" mass="95697">MLSEARSLPCFQLVFDVATFESSIDSVKLDLEFRPNVSPLPPTPARRHPFPSGRSPNAIGSPCEATSKVGFFCSSEIRTLLVASSASASASALQRWIGNLVVLYKPGLNMHKTKLIKEPMKESRRTVFPDDKWATGASSSSSSGLSAEEYIDSAVPEDYDVGDLSVFDSLLKALASDKKKLKALDRKRQREQEGRKVEAGGQRTLKSAKLYEEEDVSKEGSSESSLADNAGDDLQRDQVADALDLSEDDDTENEDEASDGDESEKQDGLQDIANGKESSSFYRHLGRILTKEEANELMKQKWTFKWELPAGDMQMSKWVGTGEPISKEHGSNIACELKDKLYNHWQNIYKTSRSNDFNSSRESSTYRDIMHCNKRPFYLKGSKEDSSIMDAYIMHALNHVYRTRNLVLKNDAKISKHGELKEEEILCDDCYLDQGFTRPKVVILLPLASIALRVVKRLIQLTPLSSKANVGHLNCFTEEFGAEDVEDADDENENSKSKKHPKPADFTALFNGNNNDHFVLGIKFTKRTIKLYSDFYSSDIIVASPLGLITKIGETEFDKEKDVDYLSSIEVVIVDHVDVISMQNWVHVNTVFEHLNRTPLKQHGTDMMRIRPWYLDEHARFYRQTILLGSYLNPDMNALFNRLCINYEGKVKLATEFKGVLPKILLQIRQVYKRFEVSSIIDADDARLDYFCKKVFPKIRDSIEGGVLLFISSYFEFVRIRNFLKSQNASFCLLGEYTKQSDISRARIWFFEGKRKIMLYTERAHFYHRYKIRGIKNLIIYSLPERKEFYHEIINALDGTNIMCSVLFSRFDQLKLERIVGTSSAKRMLSSDKDMFVFC</sequence>
<feature type="domain" description="UTP25 NTP hydrolase-like" evidence="6">
    <location>
        <begin position="366"/>
        <end position="651"/>
    </location>
</feature>